<evidence type="ECO:0000256" key="6">
    <source>
        <dbReference type="ARBA" id="ARBA00023125"/>
    </source>
</evidence>
<evidence type="ECO:0000256" key="2">
    <source>
        <dbReference type="ARBA" id="ARBA00022763"/>
    </source>
</evidence>
<dbReference type="Proteomes" id="UP000177235">
    <property type="component" value="Unassembled WGS sequence"/>
</dbReference>
<dbReference type="Gene3D" id="2.30.30.940">
    <property type="match status" value="1"/>
</dbReference>
<dbReference type="CDD" id="cd18037">
    <property type="entry name" value="DEXSc_Pif1_like"/>
    <property type="match status" value="1"/>
</dbReference>
<dbReference type="InterPro" id="IPR027417">
    <property type="entry name" value="P-loop_NTPase"/>
</dbReference>
<feature type="domain" description="AAA+ ATPase" evidence="9">
    <location>
        <begin position="12"/>
        <end position="318"/>
    </location>
</feature>
<dbReference type="GO" id="GO:0000723">
    <property type="term" value="P:telomere maintenance"/>
    <property type="evidence" value="ECO:0007669"/>
    <property type="project" value="InterPro"/>
</dbReference>
<dbReference type="InterPro" id="IPR049163">
    <property type="entry name" value="Pif1-like_2B_dom"/>
</dbReference>
<evidence type="ECO:0000256" key="3">
    <source>
        <dbReference type="ARBA" id="ARBA00022801"/>
    </source>
</evidence>
<protein>
    <recommendedName>
        <fullName evidence="9">AAA+ ATPase domain-containing protein</fullName>
    </recommendedName>
</protein>
<gene>
    <name evidence="10" type="ORF">A3J05_03815</name>
</gene>
<evidence type="ECO:0000256" key="1">
    <source>
        <dbReference type="ARBA" id="ARBA00022741"/>
    </source>
</evidence>
<keyword evidence="2" id="KW-0227">DNA damage</keyword>
<evidence type="ECO:0000256" key="8">
    <source>
        <dbReference type="ARBA" id="ARBA00023235"/>
    </source>
</evidence>
<dbReference type="AlphaFoldDB" id="A0A1F5QB73"/>
<dbReference type="Gene3D" id="3.40.50.300">
    <property type="entry name" value="P-loop containing nucleotide triphosphate hydrolases"/>
    <property type="match status" value="1"/>
</dbReference>
<dbReference type="CDD" id="cd18809">
    <property type="entry name" value="SF1_C_RecD"/>
    <property type="match status" value="1"/>
</dbReference>
<reference evidence="10 11" key="1">
    <citation type="journal article" date="2016" name="Nat. Commun.">
        <title>Thousands of microbial genomes shed light on interconnected biogeochemical processes in an aquifer system.</title>
        <authorList>
            <person name="Anantharaman K."/>
            <person name="Brown C.T."/>
            <person name="Hug L.A."/>
            <person name="Sharon I."/>
            <person name="Castelle C.J."/>
            <person name="Probst A.J."/>
            <person name="Thomas B.C."/>
            <person name="Singh A."/>
            <person name="Wilkins M.J."/>
            <person name="Karaoz U."/>
            <person name="Brodie E.L."/>
            <person name="Williams K.H."/>
            <person name="Hubbard S.S."/>
            <person name="Banfield J.F."/>
        </authorList>
    </citation>
    <scope>NUCLEOTIDE SEQUENCE [LARGE SCALE GENOMIC DNA]</scope>
</reference>
<keyword evidence="8" id="KW-0413">Isomerase</keyword>
<organism evidence="10 11">
    <name type="scientific">Candidatus Doudnabacteria bacterium RIFCSPLOWO2_02_FULL_48_13</name>
    <dbReference type="NCBI Taxonomy" id="1817845"/>
    <lineage>
        <taxon>Bacteria</taxon>
        <taxon>Candidatus Doudnaibacteriota</taxon>
    </lineage>
</organism>
<evidence type="ECO:0000256" key="4">
    <source>
        <dbReference type="ARBA" id="ARBA00022806"/>
    </source>
</evidence>
<keyword evidence="4" id="KW-0347">Helicase</keyword>
<dbReference type="Gene3D" id="1.10.10.60">
    <property type="entry name" value="Homeodomain-like"/>
    <property type="match status" value="1"/>
</dbReference>
<dbReference type="InterPro" id="IPR003593">
    <property type="entry name" value="AAA+_ATPase"/>
</dbReference>
<name>A0A1F5QB73_9BACT</name>
<dbReference type="InterPro" id="IPR010285">
    <property type="entry name" value="DNA_helicase_pif1-like_DEAD"/>
</dbReference>
<dbReference type="GO" id="GO:0006281">
    <property type="term" value="P:DNA repair"/>
    <property type="evidence" value="ECO:0007669"/>
    <property type="project" value="InterPro"/>
</dbReference>
<dbReference type="GO" id="GO:0003678">
    <property type="term" value="F:DNA helicase activity"/>
    <property type="evidence" value="ECO:0007669"/>
    <property type="project" value="InterPro"/>
</dbReference>
<proteinExistence type="predicted"/>
<dbReference type="SMART" id="SM00382">
    <property type="entry name" value="AAA"/>
    <property type="match status" value="1"/>
</dbReference>
<keyword evidence="7" id="KW-0234">DNA repair</keyword>
<keyword evidence="1" id="KW-0547">Nucleotide-binding</keyword>
<dbReference type="Pfam" id="PF21530">
    <property type="entry name" value="Pif1_2B_dom"/>
    <property type="match status" value="1"/>
</dbReference>
<evidence type="ECO:0000313" key="10">
    <source>
        <dbReference type="EMBL" id="OGE99441.1"/>
    </source>
</evidence>
<comment type="caution">
    <text evidence="10">The sequence shown here is derived from an EMBL/GenBank/DDBJ whole genome shotgun (WGS) entry which is preliminary data.</text>
</comment>
<evidence type="ECO:0000256" key="5">
    <source>
        <dbReference type="ARBA" id="ARBA00022840"/>
    </source>
</evidence>
<dbReference type="SUPFAM" id="SSF52540">
    <property type="entry name" value="P-loop containing nucleoside triphosphate hydrolases"/>
    <property type="match status" value="2"/>
</dbReference>
<accession>A0A1F5QB73</accession>
<dbReference type="PANTHER" id="PTHR47642:SF5">
    <property type="entry name" value="ATP-DEPENDENT DNA HELICASE"/>
    <property type="match status" value="1"/>
</dbReference>
<dbReference type="EMBL" id="MFFF01000019">
    <property type="protein sequence ID" value="OGE99441.1"/>
    <property type="molecule type" value="Genomic_DNA"/>
</dbReference>
<evidence type="ECO:0000259" key="9">
    <source>
        <dbReference type="SMART" id="SM00382"/>
    </source>
</evidence>
<evidence type="ECO:0000313" key="11">
    <source>
        <dbReference type="Proteomes" id="UP000177235"/>
    </source>
</evidence>
<keyword evidence="3" id="KW-0378">Hydrolase</keyword>
<dbReference type="PANTHER" id="PTHR47642">
    <property type="entry name" value="ATP-DEPENDENT DNA HELICASE"/>
    <property type="match status" value="1"/>
</dbReference>
<keyword evidence="6" id="KW-0238">DNA-binding</keyword>
<keyword evidence="5" id="KW-0067">ATP-binding</keyword>
<dbReference type="InterPro" id="IPR051055">
    <property type="entry name" value="PIF1_helicase"/>
</dbReference>
<evidence type="ECO:0000256" key="7">
    <source>
        <dbReference type="ARBA" id="ARBA00023204"/>
    </source>
</evidence>
<sequence>MTQAQALNILKMGDNVFLTGEPGSGKTHTINQFVNYLRRQKIEIAITASTGIAATHIGGMTIHSWSGIGIRKTLSKPELKELESRDRLVFRLEKTQVLVIDEISMLDARTLTVVDEVCRALRKSDHPFGGIQVVFVGDFFQLPPVSKQGEEPAEFAFYSPSWRAASPAVCYLSEQHRQSDVEFLSLLTGIRKNLVTNELLDILNRCQSEPPLHDYFTRLYSHNVDVDRINSEKLQALEAEEKIFRMDGEGNKPLIEQLKKGCLSPEVLHLKIGARVMFTKNNFEAGYVNGTLGQIEDFSDDSLPVVRTAKKRFIEVSPLEWSVADGSKILAKISQIPLRLAWAITVHKSQGMTLDAAVMDLGGSFEYGQGYVAISRVRNLSGLFVLKYNRRALEVHPEILRLDQMLKVASEETVENLNKFSEQEIRNIHRNFIISHGGKPEPTVSKPPSKGNGVYSVQEVRINHPQAYAKWTKDEERQLRELYKSNIKIKDIAIKLGRKPGGISSRLKKLGLITD</sequence>
<dbReference type="Pfam" id="PF05970">
    <property type="entry name" value="PIF1"/>
    <property type="match status" value="1"/>
</dbReference>